<dbReference type="EMBL" id="SYVV01000056">
    <property type="protein sequence ID" value="TKG27325.1"/>
    <property type="molecule type" value="Genomic_DNA"/>
</dbReference>
<dbReference type="Proteomes" id="UP000235579">
    <property type="component" value="Unassembled WGS sequence"/>
</dbReference>
<reference evidence="2 4" key="4">
    <citation type="submission" date="2019-04" db="EMBL/GenBank/DDBJ databases">
        <title>A reverse ecology approach based on a biological definition of microbial populations.</title>
        <authorList>
            <person name="Arevalo P."/>
            <person name="Vaninsberghe D."/>
            <person name="Elsherbini J."/>
            <person name="Gore J."/>
            <person name="Polz M."/>
        </authorList>
    </citation>
    <scope>NUCLEOTIDE SEQUENCE [LARGE SCALE GENOMIC DNA]</scope>
    <source>
        <strain evidence="2 4">10N.222.45.A8</strain>
    </source>
</reference>
<organism evidence="1 3">
    <name type="scientific">Vibrio tasmaniensis</name>
    <dbReference type="NCBI Taxonomy" id="212663"/>
    <lineage>
        <taxon>Bacteria</taxon>
        <taxon>Pseudomonadati</taxon>
        <taxon>Pseudomonadota</taxon>
        <taxon>Gammaproteobacteria</taxon>
        <taxon>Vibrionales</taxon>
        <taxon>Vibrionaceae</taxon>
        <taxon>Vibrio</taxon>
    </lineage>
</organism>
<evidence type="ECO:0000313" key="2">
    <source>
        <dbReference type="EMBL" id="TKG27325.1"/>
    </source>
</evidence>
<proteinExistence type="predicted"/>
<gene>
    <name evidence="1" type="ORF">BCS92_24045</name>
    <name evidence="2" type="ORF">FC057_23440</name>
</gene>
<evidence type="ECO:0000313" key="1">
    <source>
        <dbReference type="EMBL" id="PMP09009.1"/>
    </source>
</evidence>
<dbReference type="AlphaFoldDB" id="A0A2N7NCE9"/>
<evidence type="ECO:0000313" key="3">
    <source>
        <dbReference type="Proteomes" id="UP000235579"/>
    </source>
</evidence>
<protein>
    <submittedName>
        <fullName evidence="1">Uncharacterized protein</fullName>
    </submittedName>
</protein>
<name>A0A2N7NCE9_9VIBR</name>
<reference evidence="3" key="1">
    <citation type="submission" date="2016-07" db="EMBL/GenBank/DDBJ databases">
        <title>Nontailed viruses are major unrecognized killers of bacteria in the ocean.</title>
        <authorList>
            <person name="Kauffman K."/>
            <person name="Hussain F."/>
            <person name="Yang J."/>
            <person name="Arevalo P."/>
            <person name="Brown J."/>
            <person name="Cutler M."/>
            <person name="Kelly L."/>
            <person name="Polz M.F."/>
        </authorList>
    </citation>
    <scope>NUCLEOTIDE SEQUENCE [LARGE SCALE GENOMIC DNA]</scope>
    <source>
        <strain evidence="3">10N.222.48.A2</strain>
    </source>
</reference>
<dbReference type="RefSeq" id="WP_017101220.1">
    <property type="nucleotide sequence ID" value="NZ_MDBG01000066.1"/>
</dbReference>
<evidence type="ECO:0000313" key="4">
    <source>
        <dbReference type="Proteomes" id="UP000308018"/>
    </source>
</evidence>
<reference evidence="1" key="3">
    <citation type="journal article" date="2018" name="Nature">
        <title>A major lineage of non-tailed dsDNA viruses as unrecognized killers of marine bacteria.</title>
        <authorList>
            <person name="Kauffman K.M."/>
            <person name="Hussain F.A."/>
            <person name="Yang J."/>
            <person name="Arevalo P."/>
            <person name="Brown J.M."/>
            <person name="Chang W.K."/>
            <person name="VanInsberghe D."/>
            <person name="Elsherbini J."/>
            <person name="Sharma R.S."/>
            <person name="Cutler M.B."/>
            <person name="Kelly L."/>
            <person name="Polz M.F."/>
        </authorList>
    </citation>
    <scope>NUCLEOTIDE SEQUENCE</scope>
    <source>
        <strain evidence="1">10N.222.48.A2</strain>
    </source>
</reference>
<sequence length="261" mass="29356">MKKTKRNLTLASIVIVIIIMHSQRNTKPNFTFPECEEERSVNSNVTFYIDNQIGNKEELKGRLQEAVKMSNTILSNSCIPITRVFKDSHSVSISHDSMSISSVHSDLKQAISSSKVNSFLDAPKEQYVLVLSDNHPLVIEEEINGMTMVNLNDSFVLLAEDFPITVLEHELGHLGWAMHERPNSESGDFWIMEQVFAANRSKVKPYSGAFHCSNYGTVMSYSEKVVPAYSSPLISNNGEPCGNEEYADNARVMREYAKTLQ</sequence>
<dbReference type="EMBL" id="MDBP01000099">
    <property type="protein sequence ID" value="PMP09009.1"/>
    <property type="molecule type" value="Genomic_DNA"/>
</dbReference>
<accession>A0A2N7NCE9</accession>
<comment type="caution">
    <text evidence="1">The sequence shown here is derived from an EMBL/GenBank/DDBJ whole genome shotgun (WGS) entry which is preliminary data.</text>
</comment>
<reference evidence="1" key="2">
    <citation type="submission" date="2016-07" db="EMBL/GenBank/DDBJ databases">
        <authorList>
            <person name="Wan K."/>
            <person name="Booth B."/>
            <person name="Spirohn K."/>
            <person name="Hao T."/>
            <person name="Hu Y."/>
            <person name="Calderwood M."/>
            <person name="Hill D."/>
            <person name="Mohr S."/>
            <person name="Vidal M."/>
            <person name="Celniker S."/>
            <person name="Perrimon N."/>
        </authorList>
    </citation>
    <scope>NUCLEOTIDE SEQUENCE</scope>
    <source>
        <strain evidence="1">10N.222.48.A2</strain>
    </source>
</reference>
<dbReference type="Proteomes" id="UP000308018">
    <property type="component" value="Unassembled WGS sequence"/>
</dbReference>